<accession>A0ABN9R3R8</accession>
<evidence type="ECO:0000313" key="3">
    <source>
        <dbReference type="EMBL" id="CAK0813390.1"/>
    </source>
</evidence>
<dbReference type="SMART" id="SM00213">
    <property type="entry name" value="UBQ"/>
    <property type="match status" value="1"/>
</dbReference>
<reference evidence="3" key="1">
    <citation type="submission" date="2023-10" db="EMBL/GenBank/DDBJ databases">
        <authorList>
            <person name="Chen Y."/>
            <person name="Shah S."/>
            <person name="Dougan E. K."/>
            <person name="Thang M."/>
            <person name="Chan C."/>
        </authorList>
    </citation>
    <scope>NUCLEOTIDE SEQUENCE [LARGE SCALE GENOMIC DNA]</scope>
</reference>
<dbReference type="InterPro" id="IPR029071">
    <property type="entry name" value="Ubiquitin-like_domsf"/>
</dbReference>
<evidence type="ECO:0000256" key="1">
    <source>
        <dbReference type="SAM" id="MobiDB-lite"/>
    </source>
</evidence>
<dbReference type="PANTHER" id="PTHR10666">
    <property type="entry name" value="UBIQUITIN"/>
    <property type="match status" value="1"/>
</dbReference>
<dbReference type="Pfam" id="PF00240">
    <property type="entry name" value="ubiquitin"/>
    <property type="match status" value="1"/>
</dbReference>
<keyword evidence="4" id="KW-1185">Reference proteome</keyword>
<proteinExistence type="predicted"/>
<dbReference type="PRINTS" id="PR00348">
    <property type="entry name" value="UBIQUITIN"/>
</dbReference>
<feature type="compositionally biased region" description="Polar residues" evidence="1">
    <location>
        <begin position="266"/>
        <end position="276"/>
    </location>
</feature>
<gene>
    <name evidence="3" type="ORF">PCOR1329_LOCUS17339</name>
</gene>
<comment type="caution">
    <text evidence="3">The sequence shown here is derived from an EMBL/GenBank/DDBJ whole genome shotgun (WGS) entry which is preliminary data.</text>
</comment>
<protein>
    <recommendedName>
        <fullName evidence="2">Ubiquitin-like domain-containing protein</fullName>
    </recommendedName>
</protein>
<dbReference type="InterPro" id="IPR050158">
    <property type="entry name" value="Ubiquitin_ubiquitin-like"/>
</dbReference>
<feature type="domain" description="Ubiquitin-like" evidence="2">
    <location>
        <begin position="140"/>
        <end position="211"/>
    </location>
</feature>
<feature type="region of interest" description="Disordered" evidence="1">
    <location>
        <begin position="34"/>
        <end position="138"/>
    </location>
</feature>
<dbReference type="PROSITE" id="PS50053">
    <property type="entry name" value="UBIQUITIN_2"/>
    <property type="match status" value="1"/>
</dbReference>
<evidence type="ECO:0000259" key="2">
    <source>
        <dbReference type="PROSITE" id="PS50053"/>
    </source>
</evidence>
<feature type="region of interest" description="Disordered" evidence="1">
    <location>
        <begin position="260"/>
        <end position="293"/>
    </location>
</feature>
<dbReference type="Proteomes" id="UP001189429">
    <property type="component" value="Unassembled WGS sequence"/>
</dbReference>
<dbReference type="InterPro" id="IPR019956">
    <property type="entry name" value="Ubiquitin_dom"/>
</dbReference>
<feature type="non-terminal residue" evidence="3">
    <location>
        <position position="1157"/>
    </location>
</feature>
<dbReference type="Gene3D" id="3.10.20.90">
    <property type="entry name" value="Phosphatidylinositol 3-kinase Catalytic Subunit, Chain A, domain 1"/>
    <property type="match status" value="1"/>
</dbReference>
<sequence>MTCGTAGPEGGIEGGGAACVPDACGDSDAAFKEGAKAMEEEDARNRSPTFGPVVRKASVTGELAQPPEDESNGRFGQAESQIANASEDERQYRHNDQDDNQPRRHDQHASHASTQHGSATRWTTTPSRTRATDGKPPEGMQIFVKTLSGKTIALNVAASYTIADVKAIIQEAEDVTQDHQRLIYGSSQLEDSRTLADYSIHKYATMHLAQKPYLPPCSPVSTLRAVSSGLRLLARADAHPATWDGNCRFQYRHHLDTQKALDPHTPGTSAYASTPVESEPCPAQGAMDAEEGDTGLSQGMPQMLDAMLIKLLEDHIALHADNIQDTVPRYHEVEKLFLQYLQREFDEVSGKMVLCQMSNLQGLDLRDMTCPLLTARLLHEKAGKDAASAAPAFLDTGARHWLAWASDDRSCMGRWLATLRLIRDTTPAAQLSLLTVRPVLPGGLSPTEILDFWSPTLLQGEGGKRAESIVLLEPPVRVLIDGELGPRVADQHLAMITFGQLRDTTPTPVVVNWTGNAPTSLTSEAAILDYPVDVEDKILEMLQNFQSPIVVNWSRSMASPSGREDRRVRRVLYGYHGTAPAVIVTALEATMLIRALRACLGQIPGLAAGHTLMMHDPGALPIDYTEPEAIAAHPDYWDQLIFLTTRRGVLITSSSRTAWERLLTTQAEAQQQTRILKLSWKLSTRGGRPWVIPQVLSQTTAATLTGNWGDLPGPARCSIHVQIKGDTGTDPTSILDLLLQKIRACTGGIWSATDLGVHPRPGQIAPVAGARGEWDGGFIVEAATPAQTKAIALLLNGMCFAGAAGARRLAINVNHDYAVRGTDSGSTIALKHTVLSPTDSASYAGRSTDIVHSASISNATTGTTVSIMPGIVESTDSRAGTFVSGTVSNERFTSSTRNSSIASTSDNIPTTMGTVSYINGCPTALDILADFSTMGTSLSRNSTNATGGIGLLVQDTFLKRFTTIRPEDWVEAMQAKPHSLWIAMGDFNWVTKDTDRTGEGANTTGHRDTAEERDWRDSVDIQKSLRIAGNCRPGPDGVPFQAWRCLGPLGAIVGPLTRPADQRFKKGTQRWMTERLVAQDKYCVERRLRARLARWRLPDYPGRSARRAVRQLVRLRRLVPPRPVGGTLGSARYVKAATAPAHYDDHASMRLPRGQPA</sequence>
<feature type="compositionally biased region" description="Basic and acidic residues" evidence="1">
    <location>
        <begin position="87"/>
        <end position="109"/>
    </location>
</feature>
<name>A0ABN9R3R8_9DINO</name>
<feature type="compositionally biased region" description="Polar residues" evidence="1">
    <location>
        <begin position="110"/>
        <end position="129"/>
    </location>
</feature>
<dbReference type="EMBL" id="CAUYUJ010005369">
    <property type="protein sequence ID" value="CAK0813390.1"/>
    <property type="molecule type" value="Genomic_DNA"/>
</dbReference>
<dbReference type="InterPro" id="IPR000626">
    <property type="entry name" value="Ubiquitin-like_dom"/>
</dbReference>
<organism evidence="3 4">
    <name type="scientific">Prorocentrum cordatum</name>
    <dbReference type="NCBI Taxonomy" id="2364126"/>
    <lineage>
        <taxon>Eukaryota</taxon>
        <taxon>Sar</taxon>
        <taxon>Alveolata</taxon>
        <taxon>Dinophyceae</taxon>
        <taxon>Prorocentrales</taxon>
        <taxon>Prorocentraceae</taxon>
        <taxon>Prorocentrum</taxon>
    </lineage>
</organism>
<evidence type="ECO:0000313" key="4">
    <source>
        <dbReference type="Proteomes" id="UP001189429"/>
    </source>
</evidence>
<dbReference type="SUPFAM" id="SSF54236">
    <property type="entry name" value="Ubiquitin-like"/>
    <property type="match status" value="1"/>
</dbReference>